<protein>
    <submittedName>
        <fullName evidence="1">Uncharacterized conserved protein, DUF1800 family</fullName>
    </submittedName>
</protein>
<gene>
    <name evidence="1" type="ORF">SAMN04489859_10439</name>
</gene>
<keyword evidence="2" id="KW-1185">Reference proteome</keyword>
<accession>A0A1H8MPE6</accession>
<name>A0A1H8MPE6_9RHOB</name>
<dbReference type="STRING" id="34002.SAMN04489859_10439"/>
<organism evidence="1 2">
    <name type="scientific">Paracoccus alcaliphilus</name>
    <dbReference type="NCBI Taxonomy" id="34002"/>
    <lineage>
        <taxon>Bacteria</taxon>
        <taxon>Pseudomonadati</taxon>
        <taxon>Pseudomonadota</taxon>
        <taxon>Alphaproteobacteria</taxon>
        <taxon>Rhodobacterales</taxon>
        <taxon>Paracoccaceae</taxon>
        <taxon>Paracoccus</taxon>
    </lineage>
</organism>
<evidence type="ECO:0000313" key="2">
    <source>
        <dbReference type="Proteomes" id="UP000199054"/>
    </source>
</evidence>
<dbReference type="Pfam" id="PF08811">
    <property type="entry name" value="DUF1800"/>
    <property type="match status" value="1"/>
</dbReference>
<reference evidence="1 2" key="1">
    <citation type="submission" date="2016-10" db="EMBL/GenBank/DDBJ databases">
        <authorList>
            <person name="de Groot N.N."/>
        </authorList>
    </citation>
    <scope>NUCLEOTIDE SEQUENCE [LARGE SCALE GENOMIC DNA]</scope>
    <source>
        <strain evidence="1 2">DSM 8512</strain>
    </source>
</reference>
<evidence type="ECO:0000313" key="1">
    <source>
        <dbReference type="EMBL" id="SEO19128.1"/>
    </source>
</evidence>
<sequence>MVAYPELAAIRLGYGLSPLADPPADVAAVLSSVGAAAPDGDALRTQDFIEIISARNEINRRTRDGDQGARQELVDLRRKANDMYFRTMQLRFARAVDEPVGFGERLVQFWSDHFTTRIGESFRRLLTVAHVDEAIRPHLNGHFTDMLFAAETHPAMLTYLDQNSSVGPNSRAARNQPKRNLGLNENLAREMIELHTLGVGGDYSQDDVRELAELLTGLRFNPGQDRIFRPELAEPGAETVLGESYGGDGKADLADIRAVMEDLARHPSTAQHMARKLAAHFVDDDPPQPLVERLAETWTSSNGHLSELYAVLAESSELESHFRKKVRQPFDFIVASMRALGLTGDDVRAFEMKQVRNWLQYPLTRMGQRWGLPTGPDGWPEAAESWASPQGLAARIDWVMRIAPRMVPDLPKPAVFLQAALGSTASEPLQWAVPKAETAREALVIVLASADFNRR</sequence>
<dbReference type="AlphaFoldDB" id="A0A1H8MPE6"/>
<dbReference type="Proteomes" id="UP000199054">
    <property type="component" value="Unassembled WGS sequence"/>
</dbReference>
<dbReference type="InterPro" id="IPR014917">
    <property type="entry name" value="DUF1800"/>
</dbReference>
<dbReference type="OrthoDB" id="9772295at2"/>
<proteinExistence type="predicted"/>
<dbReference type="RefSeq" id="WP_090616789.1">
    <property type="nucleotide sequence ID" value="NZ_CP067124.1"/>
</dbReference>
<dbReference type="EMBL" id="FODE01000043">
    <property type="protein sequence ID" value="SEO19128.1"/>
    <property type="molecule type" value="Genomic_DNA"/>
</dbReference>